<dbReference type="RefSeq" id="WP_152731893.1">
    <property type="nucleotide sequence ID" value="NZ_JAABOZ010000012.1"/>
</dbReference>
<reference evidence="2 3" key="1">
    <citation type="submission" date="2020-02" db="EMBL/GenBank/DDBJ databases">
        <title>The whole genome sequence of CPCC 205119.</title>
        <authorList>
            <person name="Jiang Z."/>
        </authorList>
    </citation>
    <scope>NUCLEOTIDE SEQUENCE [LARGE SCALE GENOMIC DNA]</scope>
    <source>
        <strain evidence="2 3">CPCC 205119</strain>
    </source>
</reference>
<comment type="caution">
    <text evidence="2">The sequence shown here is derived from an EMBL/GenBank/DDBJ whole genome shotgun (WGS) entry which is preliminary data.</text>
</comment>
<dbReference type="EMBL" id="JAAGWK010000021">
    <property type="protein sequence ID" value="NEL55330.1"/>
    <property type="molecule type" value="Genomic_DNA"/>
</dbReference>
<organism evidence="2 3">
    <name type="scientific">Goekera deserti</name>
    <dbReference type="NCBI Taxonomy" id="2497753"/>
    <lineage>
        <taxon>Bacteria</taxon>
        <taxon>Bacillati</taxon>
        <taxon>Actinomycetota</taxon>
        <taxon>Actinomycetes</taxon>
        <taxon>Geodermatophilales</taxon>
        <taxon>Geodermatophilaceae</taxon>
        <taxon>Goekera</taxon>
    </lineage>
</organism>
<evidence type="ECO:0000313" key="3">
    <source>
        <dbReference type="Proteomes" id="UP000470470"/>
    </source>
</evidence>
<gene>
    <name evidence="2" type="ORF">G1H19_15165</name>
</gene>
<evidence type="ECO:0000313" key="2">
    <source>
        <dbReference type="EMBL" id="NEL55330.1"/>
    </source>
</evidence>
<dbReference type="AlphaFoldDB" id="A0A7K3WHY1"/>
<feature type="transmembrane region" description="Helical" evidence="1">
    <location>
        <begin position="28"/>
        <end position="44"/>
    </location>
</feature>
<keyword evidence="1" id="KW-0472">Membrane</keyword>
<proteinExistence type="predicted"/>
<evidence type="ECO:0000256" key="1">
    <source>
        <dbReference type="SAM" id="Phobius"/>
    </source>
</evidence>
<protein>
    <submittedName>
        <fullName evidence="2">MFS transporter</fullName>
    </submittedName>
</protein>
<sequence>MRTTQQTGTRSPDAAALAQLIGRRRRRPVAQGLLAVVFLALAVAEGLTGAVWTAVAHVLLGAGAALVWWRHPVPQLRQVTVDALLVRRDRRTEQLPRSSVRDVQARHGRGGYGLEVTVDGAEPLWLPGTARTWSVAAAQARELRDWAGQPAG</sequence>
<keyword evidence="3" id="KW-1185">Reference proteome</keyword>
<keyword evidence="1" id="KW-1133">Transmembrane helix</keyword>
<keyword evidence="1" id="KW-0812">Transmembrane</keyword>
<accession>A0A7K3WHY1</accession>
<name>A0A7K3WHY1_9ACTN</name>
<dbReference type="Proteomes" id="UP000470470">
    <property type="component" value="Unassembled WGS sequence"/>
</dbReference>